<dbReference type="InterPro" id="IPR029058">
    <property type="entry name" value="AB_hydrolase_fold"/>
</dbReference>
<gene>
    <name evidence="1" type="ORF">CTRG_02390</name>
</gene>
<evidence type="ECO:0000313" key="1">
    <source>
        <dbReference type="EMBL" id="EER33572.1"/>
    </source>
</evidence>
<dbReference type="PANTHER" id="PTHR31591">
    <property type="entry name" value="UPF0613 PROTEIN PB24D3.06C"/>
    <property type="match status" value="1"/>
</dbReference>
<dbReference type="PANTHER" id="PTHR31591:SF1">
    <property type="entry name" value="UPF0613 PROTEIN PB24D3.06C"/>
    <property type="match status" value="1"/>
</dbReference>
<dbReference type="ESTHER" id="cantt-c5ma78">
    <property type="family name" value="Fusarinine_C_esterase_sidJ"/>
</dbReference>
<dbReference type="HOGENOM" id="CLU_049633_3_0_1"/>
<proteinExistence type="predicted"/>
<dbReference type="EMBL" id="GG692397">
    <property type="protein sequence ID" value="EER33572.1"/>
    <property type="molecule type" value="Genomic_DNA"/>
</dbReference>
<evidence type="ECO:0008006" key="3">
    <source>
        <dbReference type="Google" id="ProtNLM"/>
    </source>
</evidence>
<dbReference type="SUPFAM" id="SSF53474">
    <property type="entry name" value="alpha/beta-Hydrolases"/>
    <property type="match status" value="1"/>
</dbReference>
<accession>C5MA78</accession>
<dbReference type="InterPro" id="IPR013744">
    <property type="entry name" value="SidJ"/>
</dbReference>
<dbReference type="KEGG" id="ctp:CTRG_02390"/>
<dbReference type="VEuPathDB" id="FungiDB:CTRG_02390"/>
<dbReference type="OrthoDB" id="10034502at2759"/>
<organism evidence="1 2">
    <name type="scientific">Candida tropicalis (strain ATCC MYA-3404 / T1)</name>
    <name type="common">Yeast</name>
    <dbReference type="NCBI Taxonomy" id="294747"/>
    <lineage>
        <taxon>Eukaryota</taxon>
        <taxon>Fungi</taxon>
        <taxon>Dikarya</taxon>
        <taxon>Ascomycota</taxon>
        <taxon>Saccharomycotina</taxon>
        <taxon>Pichiomycetes</taxon>
        <taxon>Debaryomycetaceae</taxon>
        <taxon>Candida/Lodderomyces clade</taxon>
        <taxon>Candida</taxon>
    </lineage>
</organism>
<keyword evidence="2" id="KW-1185">Reference proteome</keyword>
<dbReference type="eggNOG" id="KOG4840">
    <property type="taxonomic scope" value="Eukaryota"/>
</dbReference>
<dbReference type="AlphaFoldDB" id="C5MA78"/>
<dbReference type="Pfam" id="PF08538">
    <property type="entry name" value="DUF1749"/>
    <property type="match status" value="1"/>
</dbReference>
<dbReference type="Proteomes" id="UP000002037">
    <property type="component" value="Unassembled WGS sequence"/>
</dbReference>
<dbReference type="RefSeq" id="XP_002548093.1">
    <property type="nucleotide sequence ID" value="XM_002548047.1"/>
</dbReference>
<name>C5MA78_CANTT</name>
<evidence type="ECO:0000313" key="2">
    <source>
        <dbReference type="Proteomes" id="UP000002037"/>
    </source>
</evidence>
<protein>
    <recommendedName>
        <fullName evidence="3">DUF1749-domain-containing protein</fullName>
    </recommendedName>
</protein>
<dbReference type="Gene3D" id="3.40.50.1820">
    <property type="entry name" value="alpha/beta hydrolase"/>
    <property type="match status" value="1"/>
</dbReference>
<dbReference type="GeneID" id="8301681"/>
<sequence length="313" mass="35108">MSLSKVPQQKGILHTYGFNLTAFEFTDDSENVSPNILLFIGGLGNGLLNVPYLPQLAQAASSKFSSKDGNSWSLVQVLLSSAYRGWGTSSLDRDISELQSAIEYFRSERGGKRQKVVIIGHSTGCQDVIRYLTETLYKEDLPESAQVQGGILQAPVSDSEAFRLGRDQKQFEELVQNVYDEYISQGRSKEILPEKYKRIAFNVPITAYRFYSLASQRGDDDYFSSYLNEKDFENSFGKIRKPVLILYGGSDEFVPNYVDKQKLISDWQKATSPDYWSKYSGIIKGGKHDLGDGSDEGAIDDLIEKVTSFVNDL</sequence>
<reference evidence="1 2" key="1">
    <citation type="journal article" date="2009" name="Nature">
        <title>Evolution of pathogenicity and sexual reproduction in eight Candida genomes.</title>
        <authorList>
            <person name="Butler G."/>
            <person name="Rasmussen M.D."/>
            <person name="Lin M.F."/>
            <person name="Santos M.A."/>
            <person name="Sakthikumar S."/>
            <person name="Munro C.A."/>
            <person name="Rheinbay E."/>
            <person name="Grabherr M."/>
            <person name="Forche A."/>
            <person name="Reedy J.L."/>
            <person name="Agrafioti I."/>
            <person name="Arnaud M.B."/>
            <person name="Bates S."/>
            <person name="Brown A.J."/>
            <person name="Brunke S."/>
            <person name="Costanzo M.C."/>
            <person name="Fitzpatrick D.A."/>
            <person name="de Groot P.W."/>
            <person name="Harris D."/>
            <person name="Hoyer L.L."/>
            <person name="Hube B."/>
            <person name="Klis F.M."/>
            <person name="Kodira C."/>
            <person name="Lennard N."/>
            <person name="Logue M.E."/>
            <person name="Martin R."/>
            <person name="Neiman A.M."/>
            <person name="Nikolaou E."/>
            <person name="Quail M.A."/>
            <person name="Quinn J."/>
            <person name="Santos M.C."/>
            <person name="Schmitzberger F.F."/>
            <person name="Sherlock G."/>
            <person name="Shah P."/>
            <person name="Silverstein K.A."/>
            <person name="Skrzypek M.S."/>
            <person name="Soll D."/>
            <person name="Staggs R."/>
            <person name="Stansfield I."/>
            <person name="Stumpf M.P."/>
            <person name="Sudbery P.E."/>
            <person name="Srikantha T."/>
            <person name="Zeng Q."/>
            <person name="Berman J."/>
            <person name="Berriman M."/>
            <person name="Heitman J."/>
            <person name="Gow N.A."/>
            <person name="Lorenz M.C."/>
            <person name="Birren B.W."/>
            <person name="Kellis M."/>
            <person name="Cuomo C.A."/>
        </authorList>
    </citation>
    <scope>NUCLEOTIDE SEQUENCE [LARGE SCALE GENOMIC DNA]</scope>
    <source>
        <strain evidence="2">ATCC MYA-3404 / T1</strain>
    </source>
</reference>